<dbReference type="GO" id="GO:0016042">
    <property type="term" value="P:lipid catabolic process"/>
    <property type="evidence" value="ECO:0007669"/>
    <property type="project" value="UniProtKB-KW"/>
</dbReference>
<keyword evidence="7" id="KW-0443">Lipid metabolism</keyword>
<evidence type="ECO:0000313" key="9">
    <source>
        <dbReference type="EMBL" id="QCE00513.1"/>
    </source>
</evidence>
<dbReference type="Gene3D" id="3.40.50.1110">
    <property type="entry name" value="SGNH hydrolase"/>
    <property type="match status" value="1"/>
</dbReference>
<keyword evidence="10" id="KW-1185">Reference proteome</keyword>
<keyword evidence="6" id="KW-0442">Lipid degradation</keyword>
<dbReference type="InterPro" id="IPR001087">
    <property type="entry name" value="GDSL"/>
</dbReference>
<gene>
    <name evidence="9" type="ORF">DEO72_LG7g1803</name>
</gene>
<evidence type="ECO:0000256" key="4">
    <source>
        <dbReference type="ARBA" id="ARBA00022729"/>
    </source>
</evidence>
<dbReference type="InterPro" id="IPR051238">
    <property type="entry name" value="GDSL_esterase/lipase"/>
</dbReference>
<proteinExistence type="inferred from homology"/>
<dbReference type="GO" id="GO:0005576">
    <property type="term" value="C:extracellular region"/>
    <property type="evidence" value="ECO:0007669"/>
    <property type="project" value="UniProtKB-SubCell"/>
</dbReference>
<keyword evidence="3" id="KW-0964">Secreted</keyword>
<reference evidence="9 10" key="1">
    <citation type="submission" date="2019-04" db="EMBL/GenBank/DDBJ databases">
        <title>An improved genome assembly and genetic linkage map for asparagus bean, Vigna unguiculata ssp. sesquipedialis.</title>
        <authorList>
            <person name="Xia Q."/>
            <person name="Zhang R."/>
            <person name="Dong Y."/>
        </authorList>
    </citation>
    <scope>NUCLEOTIDE SEQUENCE [LARGE SCALE GENOMIC DNA]</scope>
    <source>
        <tissue evidence="9">Leaf</tissue>
    </source>
</reference>
<dbReference type="GO" id="GO:0016788">
    <property type="term" value="F:hydrolase activity, acting on ester bonds"/>
    <property type="evidence" value="ECO:0007669"/>
    <property type="project" value="InterPro"/>
</dbReference>
<dbReference type="PANTHER" id="PTHR45650">
    <property type="entry name" value="GDSL-LIKE LIPASE/ACYLHYDROLASE-RELATED"/>
    <property type="match status" value="1"/>
</dbReference>
<keyword evidence="4" id="KW-0732">Signal</keyword>
<keyword evidence="8" id="KW-0472">Membrane</keyword>
<comment type="similarity">
    <text evidence="2">Belongs to the 'GDSL' lipolytic enzyme family.</text>
</comment>
<comment type="subcellular location">
    <subcellularLocation>
        <location evidence="1">Secreted</location>
    </subcellularLocation>
</comment>
<dbReference type="PANTHER" id="PTHR45650:SF14">
    <property type="entry name" value="GDSL ESTERASE_LIPASE 7-LIKE"/>
    <property type="match status" value="1"/>
</dbReference>
<dbReference type="EMBL" id="CP039351">
    <property type="protein sequence ID" value="QCE00513.1"/>
    <property type="molecule type" value="Genomic_DNA"/>
</dbReference>
<evidence type="ECO:0000256" key="2">
    <source>
        <dbReference type="ARBA" id="ARBA00008668"/>
    </source>
</evidence>
<dbReference type="InterPro" id="IPR036514">
    <property type="entry name" value="SGNH_hydro_sf"/>
</dbReference>
<evidence type="ECO:0000256" key="8">
    <source>
        <dbReference type="SAM" id="Phobius"/>
    </source>
</evidence>
<evidence type="ECO:0000256" key="5">
    <source>
        <dbReference type="ARBA" id="ARBA00022801"/>
    </source>
</evidence>
<protein>
    <submittedName>
        <fullName evidence="9">Zeta-carotene desaturase</fullName>
    </submittedName>
</protein>
<evidence type="ECO:0000256" key="3">
    <source>
        <dbReference type="ARBA" id="ARBA00022525"/>
    </source>
</evidence>
<accession>A0A4D6MGF9</accession>
<evidence type="ECO:0000256" key="6">
    <source>
        <dbReference type="ARBA" id="ARBA00022963"/>
    </source>
</evidence>
<keyword evidence="8" id="KW-1133">Transmembrane helix</keyword>
<organism evidence="9 10">
    <name type="scientific">Vigna unguiculata</name>
    <name type="common">Cowpea</name>
    <dbReference type="NCBI Taxonomy" id="3917"/>
    <lineage>
        <taxon>Eukaryota</taxon>
        <taxon>Viridiplantae</taxon>
        <taxon>Streptophyta</taxon>
        <taxon>Embryophyta</taxon>
        <taxon>Tracheophyta</taxon>
        <taxon>Spermatophyta</taxon>
        <taxon>Magnoliopsida</taxon>
        <taxon>eudicotyledons</taxon>
        <taxon>Gunneridae</taxon>
        <taxon>Pentapetalae</taxon>
        <taxon>rosids</taxon>
        <taxon>fabids</taxon>
        <taxon>Fabales</taxon>
        <taxon>Fabaceae</taxon>
        <taxon>Papilionoideae</taxon>
        <taxon>50 kb inversion clade</taxon>
        <taxon>NPAAA clade</taxon>
        <taxon>indigoferoid/millettioid clade</taxon>
        <taxon>Phaseoleae</taxon>
        <taxon>Vigna</taxon>
    </lineage>
</organism>
<dbReference type="AlphaFoldDB" id="A0A4D6MGF9"/>
<sequence>MEKSLKILWVISIIITQQLAFLANASYSRKRIVPAFYVFGDSTVDAGNNNNLNTLAKANAFPYGIDFNNCSTGRFSNGKTFADLIAIRLGLPMPPPYLGVPKSERHKAVTGINYASGSCGILNSTRVGDCLSLDKQIEYFTLTVANDLPRSIHSKTKLRHYLSNSIYLLSIGSNDYMLNYFKYPNGTNNNLNPEKYADYLLEQLASRIKRIYDLGARKFVTQICDFSWFKESCFECMGSSTWMGIIMRLTPLAYNTTNMRMELQLRVLLGTLR</sequence>
<keyword evidence="8" id="KW-0812">Transmembrane</keyword>
<evidence type="ECO:0000256" key="7">
    <source>
        <dbReference type="ARBA" id="ARBA00023098"/>
    </source>
</evidence>
<keyword evidence="5" id="KW-0378">Hydrolase</keyword>
<feature type="transmembrane region" description="Helical" evidence="8">
    <location>
        <begin position="7"/>
        <end position="27"/>
    </location>
</feature>
<evidence type="ECO:0000256" key="1">
    <source>
        <dbReference type="ARBA" id="ARBA00004613"/>
    </source>
</evidence>
<dbReference type="Proteomes" id="UP000501690">
    <property type="component" value="Linkage Group LG7"/>
</dbReference>
<evidence type="ECO:0000313" key="10">
    <source>
        <dbReference type="Proteomes" id="UP000501690"/>
    </source>
</evidence>
<dbReference type="Pfam" id="PF00657">
    <property type="entry name" value="Lipase_GDSL"/>
    <property type="match status" value="1"/>
</dbReference>
<name>A0A4D6MGF9_VIGUN</name>